<evidence type="ECO:0000259" key="1">
    <source>
        <dbReference type="SMART" id="SM00421"/>
    </source>
</evidence>
<name>A0ABU1YA25_9FLAO</name>
<sequence>MDTSHLNTNTILSKEMHEKKSILIGCDDTMILTQVLCTISSISDFTFSTVSVLKAVDLFNTIKSLNPDLIILCFRRNQHIIKDSLFNLNKIEIPILCLTQNYECESNCWSENCIIFSYPYKLINNANFLKYRINSLFKIKKNQVQRNTANTFTETALQNNIINHTRKLSHYVMELDQKVEVLQKVKNRISYLYPNVNDSTRKELISIVNSIKTVANDTKIWDDFKIYFEQANPNFLVKLAQKHPSLSSKDLKYCCYIKMNMSNNDITNLLGINQNSVRTHKYRLKKKLTLKKEEEIITYLRTVS</sequence>
<dbReference type="InterPro" id="IPR000792">
    <property type="entry name" value="Tscrpt_reg_LuxR_C"/>
</dbReference>
<dbReference type="Gene3D" id="1.10.10.10">
    <property type="entry name" value="Winged helix-like DNA-binding domain superfamily/Winged helix DNA-binding domain"/>
    <property type="match status" value="1"/>
</dbReference>
<keyword evidence="2" id="KW-0238">DNA-binding</keyword>
<comment type="caution">
    <text evidence="2">The sequence shown here is derived from an EMBL/GenBank/DDBJ whole genome shotgun (WGS) entry which is preliminary data.</text>
</comment>
<dbReference type="GO" id="GO:0003677">
    <property type="term" value="F:DNA binding"/>
    <property type="evidence" value="ECO:0007669"/>
    <property type="project" value="UniProtKB-KW"/>
</dbReference>
<feature type="domain" description="HTH luxR-type" evidence="1">
    <location>
        <begin position="243"/>
        <end position="300"/>
    </location>
</feature>
<evidence type="ECO:0000313" key="2">
    <source>
        <dbReference type="EMBL" id="MDR7211080.1"/>
    </source>
</evidence>
<organism evidence="2 3">
    <name type="scientific">Flavobacterium piscis</name>
    <dbReference type="NCBI Taxonomy" id="1114874"/>
    <lineage>
        <taxon>Bacteria</taxon>
        <taxon>Pseudomonadati</taxon>
        <taxon>Bacteroidota</taxon>
        <taxon>Flavobacteriia</taxon>
        <taxon>Flavobacteriales</taxon>
        <taxon>Flavobacteriaceae</taxon>
        <taxon>Flavobacterium</taxon>
    </lineage>
</organism>
<dbReference type="EMBL" id="JAVDWQ010000010">
    <property type="protein sequence ID" value="MDR7211080.1"/>
    <property type="molecule type" value="Genomic_DNA"/>
</dbReference>
<evidence type="ECO:0000313" key="3">
    <source>
        <dbReference type="Proteomes" id="UP001269081"/>
    </source>
</evidence>
<dbReference type="RefSeq" id="WP_310282420.1">
    <property type="nucleotide sequence ID" value="NZ_JAVDWQ010000010.1"/>
</dbReference>
<accession>A0ABU1YA25</accession>
<proteinExistence type="predicted"/>
<gene>
    <name evidence="2" type="ORF">J2W48_003031</name>
</gene>
<protein>
    <submittedName>
        <fullName evidence="2">DNA-binding CsgD family transcriptional regulator</fullName>
    </submittedName>
</protein>
<reference evidence="2 3" key="1">
    <citation type="submission" date="2023-07" db="EMBL/GenBank/DDBJ databases">
        <title>Sorghum-associated microbial communities from plants grown in Nebraska, USA.</title>
        <authorList>
            <person name="Schachtman D."/>
        </authorList>
    </citation>
    <scope>NUCLEOTIDE SEQUENCE [LARGE SCALE GENOMIC DNA]</scope>
    <source>
        <strain evidence="2 3">4129</strain>
    </source>
</reference>
<dbReference type="Proteomes" id="UP001269081">
    <property type="component" value="Unassembled WGS sequence"/>
</dbReference>
<dbReference type="SUPFAM" id="SSF46894">
    <property type="entry name" value="C-terminal effector domain of the bipartite response regulators"/>
    <property type="match status" value="1"/>
</dbReference>
<keyword evidence="3" id="KW-1185">Reference proteome</keyword>
<dbReference type="InterPro" id="IPR036388">
    <property type="entry name" value="WH-like_DNA-bd_sf"/>
</dbReference>
<dbReference type="InterPro" id="IPR016032">
    <property type="entry name" value="Sig_transdc_resp-reg_C-effctor"/>
</dbReference>
<dbReference type="SMART" id="SM00421">
    <property type="entry name" value="HTH_LUXR"/>
    <property type="match status" value="1"/>
</dbReference>